<evidence type="ECO:0000313" key="2">
    <source>
        <dbReference type="EMBL" id="CAD8349003.1"/>
    </source>
</evidence>
<dbReference type="AlphaFoldDB" id="A0A7R9ZZV7"/>
<reference evidence="2" key="1">
    <citation type="submission" date="2021-01" db="EMBL/GenBank/DDBJ databases">
        <authorList>
            <person name="Corre E."/>
            <person name="Pelletier E."/>
            <person name="Niang G."/>
            <person name="Scheremetjew M."/>
            <person name="Finn R."/>
            <person name="Kale V."/>
            <person name="Holt S."/>
            <person name="Cochrane G."/>
            <person name="Meng A."/>
            <person name="Brown T."/>
            <person name="Cohen L."/>
        </authorList>
    </citation>
    <scope>NUCLEOTIDE SEQUENCE</scope>
    <source>
        <strain evidence="2">Pbaha01</strain>
    </source>
</reference>
<protein>
    <submittedName>
        <fullName evidence="2">Uncharacterized protein</fullName>
    </submittedName>
</protein>
<name>A0A7R9ZZV7_9DINO</name>
<gene>
    <name evidence="2" type="ORF">PBAH0796_LOCUS4742</name>
</gene>
<feature type="chain" id="PRO_5030789583" evidence="1">
    <location>
        <begin position="27"/>
        <end position="439"/>
    </location>
</feature>
<organism evidence="2">
    <name type="scientific">Pyrodinium bahamense</name>
    <dbReference type="NCBI Taxonomy" id="73915"/>
    <lineage>
        <taxon>Eukaryota</taxon>
        <taxon>Sar</taxon>
        <taxon>Alveolata</taxon>
        <taxon>Dinophyceae</taxon>
        <taxon>Gonyaulacales</taxon>
        <taxon>Pyrocystaceae</taxon>
        <taxon>Pyrodinium</taxon>
    </lineage>
</organism>
<dbReference type="EMBL" id="HBEG01008009">
    <property type="protein sequence ID" value="CAD8349003.1"/>
    <property type="molecule type" value="Transcribed_RNA"/>
</dbReference>
<accession>A0A7R9ZZV7</accession>
<sequence>MAARSFAAAATIAELSLLLISQPAAAGRVTMQAACPEGLTKQKSSCRHRDTGIVFDQDGTVYMPGLFMEELAKAVDKKTYRELLKGAGLPTGDSKRKVPSNAIEIVKMGLEVLSRMARLSAEHAVEAMHRLPQELYFRLGGASGQAMLGASISVIKFSQTMLLIPQALADYVAADRAWTAQWENAATLAMRLVQKTECLSLRLLVQETDFLVAGRPRKGVLTPDAANLCDEDSQRELLETMVSANRAMQTMFDQLSIVVKCLYPVGSHKEQKSVCLDAVIRRWRSHNGKMGLLYSAITLAATFASMSDSMLHDGHFSGFIMNIWKAEPSAELQNLFTHFKALGSKSAELKVVSCAALVGTQQAFEASFQRLGKALRVWMQTYGRDIRAGAVGMLGGLHPCRKAVDKEAPTFCKNQDFPPGGSGGASCGNALSSPVWAEN</sequence>
<keyword evidence="1" id="KW-0732">Signal</keyword>
<feature type="signal peptide" evidence="1">
    <location>
        <begin position="1"/>
        <end position="26"/>
    </location>
</feature>
<evidence type="ECO:0000256" key="1">
    <source>
        <dbReference type="SAM" id="SignalP"/>
    </source>
</evidence>
<proteinExistence type="predicted"/>